<dbReference type="EMBL" id="FNPE01000001">
    <property type="protein sequence ID" value="SDX75417.1"/>
    <property type="molecule type" value="Genomic_DNA"/>
</dbReference>
<feature type="compositionally biased region" description="Low complexity" evidence="1">
    <location>
        <begin position="358"/>
        <end position="372"/>
    </location>
</feature>
<dbReference type="AlphaFoldDB" id="A0A1H3E9X9"/>
<keyword evidence="2" id="KW-1133">Transmembrane helix</keyword>
<dbReference type="Pfam" id="PF05137">
    <property type="entry name" value="PilN"/>
    <property type="match status" value="1"/>
</dbReference>
<keyword evidence="2" id="KW-0812">Transmembrane</keyword>
<feature type="region of interest" description="Disordered" evidence="1">
    <location>
        <begin position="352"/>
        <end position="379"/>
    </location>
</feature>
<feature type="transmembrane region" description="Helical" evidence="2">
    <location>
        <begin position="195"/>
        <end position="212"/>
    </location>
</feature>
<gene>
    <name evidence="3" type="ORF">SAMN05421547_10198</name>
</gene>
<keyword evidence="2" id="KW-0472">Membrane</keyword>
<protein>
    <submittedName>
        <fullName evidence="3">General secretion pathway protein L</fullName>
    </submittedName>
</protein>
<evidence type="ECO:0000256" key="2">
    <source>
        <dbReference type="SAM" id="Phobius"/>
    </source>
</evidence>
<dbReference type="Proteomes" id="UP000183417">
    <property type="component" value="Unassembled WGS sequence"/>
</dbReference>
<dbReference type="InterPro" id="IPR052534">
    <property type="entry name" value="Extracell_DNA_Util/SecSys_Comp"/>
</dbReference>
<dbReference type="PANTHER" id="PTHR40278">
    <property type="entry name" value="DNA UTILIZATION PROTEIN HOFN"/>
    <property type="match status" value="1"/>
</dbReference>
<name>A0A1H3E9X9_9BURK</name>
<reference evidence="3 4" key="1">
    <citation type="submission" date="2016-10" db="EMBL/GenBank/DDBJ databases">
        <authorList>
            <person name="de Groot N.N."/>
        </authorList>
    </citation>
    <scope>NUCLEOTIDE SEQUENCE [LARGE SCALE GENOMIC DNA]</scope>
    <source>
        <strain evidence="3 4">LMG 24775</strain>
    </source>
</reference>
<dbReference type="PANTHER" id="PTHR40278:SF1">
    <property type="entry name" value="DNA UTILIZATION PROTEIN HOFN"/>
    <property type="match status" value="1"/>
</dbReference>
<dbReference type="InterPro" id="IPR007813">
    <property type="entry name" value="PilN"/>
</dbReference>
<evidence type="ECO:0000313" key="3">
    <source>
        <dbReference type="EMBL" id="SDX75417.1"/>
    </source>
</evidence>
<accession>A0A1H3E9X9</accession>
<dbReference type="RefSeq" id="WP_074920515.1">
    <property type="nucleotide sequence ID" value="NZ_CP141274.1"/>
</dbReference>
<evidence type="ECO:0000256" key="1">
    <source>
        <dbReference type="SAM" id="MobiDB-lite"/>
    </source>
</evidence>
<sequence>MALSTDTKLFGLDLSAAAGQLRAAWGQLMGLPLLRRSLPAALVRVVKADGGLAHAWVRAGQWHWAVEREASGRKPSGSAVLMGGDQLLLRTLRMPSLSAQALHGAVALDVQTMSPFPALETLWAYVVATDPAGGQRVELVITSNALVQQALRDAAGQLAGQAQPEIWASTSAMPVLLAGFGEGPRLARESRQRRWIGAGLAAIVAAGLALAITPTAKLYLQAVDASRKFDQIVRETREVTAQRQGLVTGVEEIAALQKLQREQINHLQVMAALTQLFPDDTAVQRVSFSGSKLAIQGLSSNASNVVQLMSKAPGFLEVRMPSAVTRASGSNKESYTVEAVLDPKVFGVLASPEAEAQAAPDATSETPETPAAAEKKGTP</sequence>
<organism evidence="3 4">
    <name type="scientific">Delftia lacustris</name>
    <dbReference type="NCBI Taxonomy" id="558537"/>
    <lineage>
        <taxon>Bacteria</taxon>
        <taxon>Pseudomonadati</taxon>
        <taxon>Pseudomonadota</taxon>
        <taxon>Betaproteobacteria</taxon>
        <taxon>Burkholderiales</taxon>
        <taxon>Comamonadaceae</taxon>
        <taxon>Delftia</taxon>
    </lineage>
</organism>
<proteinExistence type="predicted"/>
<dbReference type="GeneID" id="94694909"/>
<evidence type="ECO:0000313" key="4">
    <source>
        <dbReference type="Proteomes" id="UP000183417"/>
    </source>
</evidence>